<organism evidence="1 2">
    <name type="scientific">Spiroplasma ixodetis</name>
    <dbReference type="NCBI Taxonomy" id="2141"/>
    <lineage>
        <taxon>Bacteria</taxon>
        <taxon>Bacillati</taxon>
        <taxon>Mycoplasmatota</taxon>
        <taxon>Mollicutes</taxon>
        <taxon>Entomoplasmatales</taxon>
        <taxon>Spiroplasmataceae</taxon>
        <taxon>Spiroplasma</taxon>
    </lineage>
</organism>
<reference evidence="2" key="1">
    <citation type="journal article" date="2024" name="FEMS Microbiol. Lett.">
        <title>Genomic insights into Spiroplasma endosymbionts that induce male-killing and protective phenotypes in the pea aphid.</title>
        <authorList>
            <person name="Arai H."/>
            <person name="Legeai F."/>
            <person name="Kageyama D."/>
            <person name="Sugio A."/>
            <person name="Simon J.C."/>
        </authorList>
    </citation>
    <scope>NUCLEOTIDE SEQUENCE [LARGE SCALE GENOMIC DNA]</scope>
    <source>
        <strain evidence="2">sAp269</strain>
    </source>
</reference>
<dbReference type="InterPro" id="IPR036397">
    <property type="entry name" value="RNaseH_sf"/>
</dbReference>
<dbReference type="Proteomes" id="UP001473424">
    <property type="component" value="Chromosome"/>
</dbReference>
<dbReference type="EMBL" id="AP028955">
    <property type="protein sequence ID" value="BET38171.1"/>
    <property type="molecule type" value="Genomic_DNA"/>
</dbReference>
<sequence>MFFNIWVNITLVSYRYWVEDFNVVIERGFNNKLNARSSEKMQALIGHIFSLLYQYYIPEKHEILPRQWQSWYRINFNIDDNFLIKWTKEISIKLANELIIKQKWNITISNHDEADSLLIGWYYLNKEK</sequence>
<accession>A0ABM8JLL7</accession>
<evidence type="ECO:0000313" key="1">
    <source>
        <dbReference type="EMBL" id="BET38171.1"/>
    </source>
</evidence>
<gene>
    <name evidence="1" type="ORF">SAP269_07600</name>
</gene>
<dbReference type="Gene3D" id="3.30.420.10">
    <property type="entry name" value="Ribonuclease H-like superfamily/Ribonuclease H"/>
    <property type="match status" value="1"/>
</dbReference>
<proteinExistence type="predicted"/>
<name>A0ABM8JLL7_9MOLU</name>
<dbReference type="RefSeq" id="WP_353306871.1">
    <property type="nucleotide sequence ID" value="NZ_AP028955.1"/>
</dbReference>
<keyword evidence="2" id="KW-1185">Reference proteome</keyword>
<evidence type="ECO:0000313" key="2">
    <source>
        <dbReference type="Proteomes" id="UP001473424"/>
    </source>
</evidence>
<protein>
    <submittedName>
        <fullName evidence="1">Uncharacterized protein</fullName>
    </submittedName>
</protein>